<accession>A0ABS2QSR3</accession>
<dbReference type="PANTHER" id="PTHR40070:SF1">
    <property type="entry name" value="UPF0478 PROTEIN YTXG"/>
    <property type="match status" value="1"/>
</dbReference>
<comment type="caution">
    <text evidence="1">The sequence shown here is derived from an EMBL/GenBank/DDBJ whole genome shotgun (WGS) entry which is preliminary data.</text>
</comment>
<dbReference type="Proteomes" id="UP000809829">
    <property type="component" value="Unassembled WGS sequence"/>
</dbReference>
<name>A0ABS2QSR3_9BACI</name>
<dbReference type="Pfam" id="PF06103">
    <property type="entry name" value="DUF948"/>
    <property type="match status" value="1"/>
</dbReference>
<dbReference type="PANTHER" id="PTHR40070">
    <property type="entry name" value="UPF0478 PROTEIN YTXG"/>
    <property type="match status" value="1"/>
</dbReference>
<protein>
    <submittedName>
        <fullName evidence="1">Uncharacterized protein YoxC</fullName>
    </submittedName>
</protein>
<dbReference type="InterPro" id="IPR009293">
    <property type="entry name" value="UPF0478"/>
</dbReference>
<evidence type="ECO:0000313" key="1">
    <source>
        <dbReference type="EMBL" id="MBM7702506.1"/>
    </source>
</evidence>
<sequence>MMVVLYISLAVVVGSVIYLAVAAMKAVKEMKPTVQRITATTERMQMSVEDIKRETDELTITQQKIQQDIEYKKDSFQRIIDEGKTIPQLLQQTWRSGEVHVPEQSEQTSNVERAVFQLIDKIENKRMARKN</sequence>
<organism evidence="1 2">
    <name type="scientific">Priestia iocasae</name>
    <dbReference type="NCBI Taxonomy" id="2291674"/>
    <lineage>
        <taxon>Bacteria</taxon>
        <taxon>Bacillati</taxon>
        <taxon>Bacillota</taxon>
        <taxon>Bacilli</taxon>
        <taxon>Bacillales</taxon>
        <taxon>Bacillaceae</taxon>
        <taxon>Priestia</taxon>
    </lineage>
</organism>
<reference evidence="1 2" key="1">
    <citation type="submission" date="2021-01" db="EMBL/GenBank/DDBJ databases">
        <title>Genomic Encyclopedia of Type Strains, Phase IV (KMG-IV): sequencing the most valuable type-strain genomes for metagenomic binning, comparative biology and taxonomic classification.</title>
        <authorList>
            <person name="Goeker M."/>
        </authorList>
    </citation>
    <scope>NUCLEOTIDE SEQUENCE [LARGE SCALE GENOMIC DNA]</scope>
    <source>
        <strain evidence="1 2">DSM 104297</strain>
    </source>
</reference>
<evidence type="ECO:0000313" key="2">
    <source>
        <dbReference type="Proteomes" id="UP000809829"/>
    </source>
</evidence>
<dbReference type="EMBL" id="JAFBFC010000002">
    <property type="protein sequence ID" value="MBM7702506.1"/>
    <property type="molecule type" value="Genomic_DNA"/>
</dbReference>
<keyword evidence="2" id="KW-1185">Reference proteome</keyword>
<gene>
    <name evidence="1" type="ORF">JOC83_001340</name>
</gene>
<proteinExistence type="predicted"/>